<dbReference type="EMBL" id="ADAQ01000010">
    <property type="protein sequence ID" value="EEY73224.1"/>
    <property type="molecule type" value="Genomic_DNA"/>
</dbReference>
<name>D0I5R0_GRIHO</name>
<evidence type="ECO:0000313" key="1">
    <source>
        <dbReference type="EMBL" id="EEY73224.1"/>
    </source>
</evidence>
<evidence type="ECO:0000313" key="2">
    <source>
        <dbReference type="Proteomes" id="UP000003604"/>
    </source>
</evidence>
<organism evidence="1 2">
    <name type="scientific">Grimontia hollisae CIP 101886</name>
    <dbReference type="NCBI Taxonomy" id="675812"/>
    <lineage>
        <taxon>Bacteria</taxon>
        <taxon>Pseudomonadati</taxon>
        <taxon>Pseudomonadota</taxon>
        <taxon>Gammaproteobacteria</taxon>
        <taxon>Vibrionales</taxon>
        <taxon>Vibrionaceae</taxon>
        <taxon>Grimontia</taxon>
    </lineage>
</organism>
<reference evidence="1 2" key="1">
    <citation type="submission" date="2009-10" db="EMBL/GenBank/DDBJ databases">
        <authorList>
            <consortium name="Los Alamos National Laboratory (LANL)"/>
            <consortium name="National Microbial Pathogen Data Resource (NMPDR)"/>
            <person name="Saunders E.H."/>
            <person name="Munk A.C."/>
            <person name="Tapia R."/>
            <person name="Green L."/>
            <person name="Rogers Y."/>
            <person name="Detter J.C."/>
            <person name="Bruce D."/>
            <person name="Brettin T.S."/>
            <person name="Colwell R.R."/>
            <person name="Huq A."/>
            <person name="Grim C.J."/>
            <person name="Hasan N.A."/>
            <person name="Bartels D."/>
            <person name="Vonstein V."/>
        </authorList>
    </citation>
    <scope>NUCLEOTIDE SEQUENCE [LARGE SCALE GENOMIC DNA]</scope>
    <source>
        <strain evidence="1 2">CIP 101886</strain>
    </source>
</reference>
<proteinExistence type="predicted"/>
<comment type="caution">
    <text evidence="1">The sequence shown here is derived from an EMBL/GenBank/DDBJ whole genome shotgun (WGS) entry which is preliminary data.</text>
</comment>
<keyword evidence="2" id="KW-1185">Reference proteome</keyword>
<sequence>MLLEAIKERGTANTLADTGDVLLKIIRNVMRARFGSYKASVF</sequence>
<gene>
    <name evidence="1" type="ORF">VHA_001077</name>
</gene>
<accession>D0I5R0</accession>
<dbReference type="Proteomes" id="UP000003604">
    <property type="component" value="Unassembled WGS sequence"/>
</dbReference>
<dbReference type="AlphaFoldDB" id="D0I5R0"/>
<protein>
    <submittedName>
        <fullName evidence="1">Uncharacterized protein</fullName>
    </submittedName>
</protein>